<dbReference type="Proteomes" id="UP000628775">
    <property type="component" value="Unassembled WGS sequence"/>
</dbReference>
<accession>A0A8J2VP76</accession>
<dbReference type="EMBL" id="BMIR01000004">
    <property type="protein sequence ID" value="GGE35938.1"/>
    <property type="molecule type" value="Genomic_DNA"/>
</dbReference>
<evidence type="ECO:0000313" key="1">
    <source>
        <dbReference type="EMBL" id="GGE35938.1"/>
    </source>
</evidence>
<comment type="caution">
    <text evidence="1">The sequence shown here is derived from an EMBL/GenBank/DDBJ whole genome shotgun (WGS) entry which is preliminary data.</text>
</comment>
<keyword evidence="2" id="KW-1185">Reference proteome</keyword>
<evidence type="ECO:0000313" key="2">
    <source>
        <dbReference type="Proteomes" id="UP000628775"/>
    </source>
</evidence>
<organism evidence="1 2">
    <name type="scientific">Pullulanibacillus camelliae</name>
    <dbReference type="NCBI Taxonomy" id="1707096"/>
    <lineage>
        <taxon>Bacteria</taxon>
        <taxon>Bacillati</taxon>
        <taxon>Bacillota</taxon>
        <taxon>Bacilli</taxon>
        <taxon>Bacillales</taxon>
        <taxon>Sporolactobacillaceae</taxon>
        <taxon>Pullulanibacillus</taxon>
    </lineage>
</organism>
<protein>
    <submittedName>
        <fullName evidence="1">Uncharacterized protein</fullName>
    </submittedName>
</protein>
<sequence>MTISTPIGKQFVLAKISSDSESVQGSVEQDGEISEFIDPVITGNQMTWTQHISKSISLKLKFETTVDGNKMEDIVKAGSSLLKVHWRTCRKNRS</sequence>
<proteinExistence type="predicted"/>
<gene>
    <name evidence="1" type="ORF">GCM10011391_13410</name>
</gene>
<name>A0A8J2VP76_9BACL</name>
<dbReference type="RefSeq" id="WP_188691061.1">
    <property type="nucleotide sequence ID" value="NZ_BMIR01000004.1"/>
</dbReference>
<reference evidence="1" key="1">
    <citation type="journal article" date="2014" name="Int. J. Syst. Evol. Microbiol.">
        <title>Complete genome sequence of Corynebacterium casei LMG S-19264T (=DSM 44701T), isolated from a smear-ripened cheese.</title>
        <authorList>
            <consortium name="US DOE Joint Genome Institute (JGI-PGF)"/>
            <person name="Walter F."/>
            <person name="Albersmeier A."/>
            <person name="Kalinowski J."/>
            <person name="Ruckert C."/>
        </authorList>
    </citation>
    <scope>NUCLEOTIDE SEQUENCE</scope>
    <source>
        <strain evidence="1">CGMCC 1.15371</strain>
    </source>
</reference>
<dbReference type="AlphaFoldDB" id="A0A8J2VP76"/>
<reference evidence="1" key="2">
    <citation type="submission" date="2020-09" db="EMBL/GenBank/DDBJ databases">
        <authorList>
            <person name="Sun Q."/>
            <person name="Zhou Y."/>
        </authorList>
    </citation>
    <scope>NUCLEOTIDE SEQUENCE</scope>
    <source>
        <strain evidence="1">CGMCC 1.15371</strain>
    </source>
</reference>